<evidence type="ECO:0000313" key="3">
    <source>
        <dbReference type="EMBL" id="ETD67667.1"/>
    </source>
</evidence>
<gene>
    <name evidence="3" type="ORF">V757_11055</name>
</gene>
<dbReference type="PANTHER" id="PTHR45527:SF10">
    <property type="entry name" value="PYOCHELIN SYNTHASE PCHF"/>
    <property type="match status" value="1"/>
</dbReference>
<feature type="domain" description="Condensation" evidence="2">
    <location>
        <begin position="4"/>
        <end position="327"/>
    </location>
</feature>
<evidence type="ECO:0000256" key="1">
    <source>
        <dbReference type="ARBA" id="ARBA00022598"/>
    </source>
</evidence>
<dbReference type="RefSeq" id="WP_023952730.1">
    <property type="nucleotide sequence ID" value="NZ_AYSV01000116.1"/>
</dbReference>
<reference evidence="3 4" key="1">
    <citation type="submission" date="2013-11" db="EMBL/GenBank/DDBJ databases">
        <title>Genomic analysis of Pelistega sp. HM-7.</title>
        <authorList>
            <person name="Kumbhare S.V."/>
            <person name="Shetty S.A."/>
            <person name="Sharma O."/>
            <person name="Dhotre D.P."/>
        </authorList>
    </citation>
    <scope>NUCLEOTIDE SEQUENCE [LARGE SCALE GENOMIC DNA]</scope>
    <source>
        <strain evidence="3 4">HM-7</strain>
    </source>
</reference>
<dbReference type="GO" id="GO:0044550">
    <property type="term" value="P:secondary metabolite biosynthetic process"/>
    <property type="evidence" value="ECO:0007669"/>
    <property type="project" value="TreeGrafter"/>
</dbReference>
<dbReference type="OrthoDB" id="6297021at2"/>
<keyword evidence="1" id="KW-0436">Ligase</keyword>
<dbReference type="PANTHER" id="PTHR45527">
    <property type="entry name" value="NONRIBOSOMAL PEPTIDE SYNTHETASE"/>
    <property type="match status" value="1"/>
</dbReference>
<proteinExistence type="predicted"/>
<dbReference type="GO" id="GO:0043041">
    <property type="term" value="P:amino acid activation for nonribosomal peptide biosynthetic process"/>
    <property type="evidence" value="ECO:0007669"/>
    <property type="project" value="TreeGrafter"/>
</dbReference>
<comment type="caution">
    <text evidence="3">The sequence shown here is derived from an EMBL/GenBank/DDBJ whole genome shotgun (WGS) entry which is preliminary data.</text>
</comment>
<keyword evidence="4" id="KW-1185">Reference proteome</keyword>
<dbReference type="Pfam" id="PF00668">
    <property type="entry name" value="Condensation"/>
    <property type="match status" value="1"/>
</dbReference>
<dbReference type="Gene3D" id="3.30.559.30">
    <property type="entry name" value="Nonribosomal peptide synthetase, condensation domain"/>
    <property type="match status" value="1"/>
</dbReference>
<dbReference type="EMBL" id="AYSV01000116">
    <property type="protein sequence ID" value="ETD67667.1"/>
    <property type="molecule type" value="Genomic_DNA"/>
</dbReference>
<dbReference type="GO" id="GO:0005737">
    <property type="term" value="C:cytoplasm"/>
    <property type="evidence" value="ECO:0007669"/>
    <property type="project" value="TreeGrafter"/>
</dbReference>
<dbReference type="Proteomes" id="UP000018766">
    <property type="component" value="Unassembled WGS sequence"/>
</dbReference>
<dbReference type="Gene3D" id="3.30.559.10">
    <property type="entry name" value="Chloramphenicol acetyltransferase-like domain"/>
    <property type="match status" value="1"/>
</dbReference>
<protein>
    <recommendedName>
        <fullName evidence="2">Condensation domain-containing protein</fullName>
    </recommendedName>
</protein>
<evidence type="ECO:0000313" key="4">
    <source>
        <dbReference type="Proteomes" id="UP000018766"/>
    </source>
</evidence>
<sequence>MDNLTPMQQACWFGRVNQLMNVDGQEIVSSHLYIEFLGRNIDVMKLIQSIKRLYLIHPMMRLRLSQEGEVDFIDEDKIPAVTCDDLQGKPDLANLFIFEKRKSWEHQVLNIWDGEVIKFSMTLLDEGQFILHIDADMVALDPSCIPDMLEDLCRLYRGEDLEVIPSNLFFDCVYGRKQRHHRGFSSAQKWWGDKVSKIAPCPLEKIGNSEEKRKVKSVRLYKWLTEQEYVVLEKIARSNGFTPSVLTMSLFAYALSEYIGENYRLSIPVFNRRPPREDKDRFIGEFANFTIVNVNLENIHCLRNLCQHIAVDLYEKLDYSDYDGVLILRDFSRKTGRIETAPIVFTSGLDIETGNLYSERVKGVLGSLNWTISQSAHVALDAQIVRVENNVLINWDVRVDIIPEYIAKAMFDSFFQYMRSAIQNLEFLDEDIRK</sequence>
<name>V8FW58_9BURK</name>
<evidence type="ECO:0000259" key="2">
    <source>
        <dbReference type="Pfam" id="PF00668"/>
    </source>
</evidence>
<accession>V8FW58</accession>
<dbReference type="AlphaFoldDB" id="V8FW58"/>
<dbReference type="SUPFAM" id="SSF52777">
    <property type="entry name" value="CoA-dependent acyltransferases"/>
    <property type="match status" value="2"/>
</dbReference>
<dbReference type="InterPro" id="IPR001242">
    <property type="entry name" value="Condensation_dom"/>
</dbReference>
<organism evidence="3 4">
    <name type="scientific">Pelistega indica</name>
    <dbReference type="NCBI Taxonomy" id="1414851"/>
    <lineage>
        <taxon>Bacteria</taxon>
        <taxon>Pseudomonadati</taxon>
        <taxon>Pseudomonadota</taxon>
        <taxon>Betaproteobacteria</taxon>
        <taxon>Burkholderiales</taxon>
        <taxon>Alcaligenaceae</taxon>
        <taxon>Pelistega</taxon>
    </lineage>
</organism>
<dbReference type="GO" id="GO:0016874">
    <property type="term" value="F:ligase activity"/>
    <property type="evidence" value="ECO:0007669"/>
    <property type="project" value="UniProtKB-KW"/>
</dbReference>
<dbReference type="GO" id="GO:0031177">
    <property type="term" value="F:phosphopantetheine binding"/>
    <property type="evidence" value="ECO:0007669"/>
    <property type="project" value="TreeGrafter"/>
</dbReference>
<dbReference type="InterPro" id="IPR023213">
    <property type="entry name" value="CAT-like_dom_sf"/>
</dbReference>